<keyword evidence="1" id="KW-0472">Membrane</keyword>
<keyword evidence="4" id="KW-1185">Reference proteome</keyword>
<dbReference type="EMBL" id="CP126980">
    <property type="protein sequence ID" value="WIM97328.1"/>
    <property type="molecule type" value="Genomic_DNA"/>
</dbReference>
<dbReference type="EC" id="1.14.19.-" evidence="3"/>
<dbReference type="RefSeq" id="WP_284918719.1">
    <property type="nucleotide sequence ID" value="NZ_CP126980.1"/>
</dbReference>
<proteinExistence type="predicted"/>
<name>A0ABY8WI25_9ACTN</name>
<feature type="transmembrane region" description="Helical" evidence="1">
    <location>
        <begin position="207"/>
        <end position="225"/>
    </location>
</feature>
<dbReference type="InterPro" id="IPR005804">
    <property type="entry name" value="FA_desaturase_dom"/>
</dbReference>
<dbReference type="PIRSF" id="PIRSF015921">
    <property type="entry name" value="FA_sphinglp_des"/>
    <property type="match status" value="1"/>
</dbReference>
<sequence>MTATDTPTGGQAHPADALSTVSRGSAYAQLSRQIKQAGLLDRRLGYYTGQAALVLTLVIAGVAALVVIGDSWWQLAVAAYFAVLSTQLGFLGHDAGHRQIFRSARGNYGFGVVLANLGVGFSYGWWVDKHSRHHAHPNDEDKDPDIGAGALIFTTGQAQASGRIARVFYRWQAWTFFPLLMLEAVNLRVSSVRYLLAGRGRSGIREIMLIGLHVVVYLTAVFMVLPPGKALAFVGIHQALFGLYLGCSFAPNHKGMPPLSDADNADYLRRQVLTSRNVRGHWLTDFALGGLNYQIEHHLFPSMPRGNLRRAQRLVKQFCADQQVSYLETGLISSYAQALRHLDTIGRVAAPAG</sequence>
<keyword evidence="1" id="KW-1133">Transmembrane helix</keyword>
<keyword evidence="3" id="KW-0560">Oxidoreductase</keyword>
<dbReference type="GO" id="GO:0016491">
    <property type="term" value="F:oxidoreductase activity"/>
    <property type="evidence" value="ECO:0007669"/>
    <property type="project" value="UniProtKB-KW"/>
</dbReference>
<organism evidence="3 4">
    <name type="scientific">Actinoplanes oblitus</name>
    <dbReference type="NCBI Taxonomy" id="3040509"/>
    <lineage>
        <taxon>Bacteria</taxon>
        <taxon>Bacillati</taxon>
        <taxon>Actinomycetota</taxon>
        <taxon>Actinomycetes</taxon>
        <taxon>Micromonosporales</taxon>
        <taxon>Micromonosporaceae</taxon>
        <taxon>Actinoplanes</taxon>
    </lineage>
</organism>
<feature type="transmembrane region" description="Helical" evidence="1">
    <location>
        <begin position="72"/>
        <end position="96"/>
    </location>
</feature>
<gene>
    <name evidence="3" type="ORF">ACTOB_000836</name>
</gene>
<dbReference type="PANTHER" id="PTHR19353">
    <property type="entry name" value="FATTY ACID DESATURASE 2"/>
    <property type="match status" value="1"/>
</dbReference>
<protein>
    <submittedName>
        <fullName evidence="3">Acyl-CoA desaturase</fullName>
        <ecNumber evidence="3">1.14.19.-</ecNumber>
    </submittedName>
</protein>
<accession>A0ABY8WI25</accession>
<dbReference type="CDD" id="cd03506">
    <property type="entry name" value="Delta6-FADS-like"/>
    <property type="match status" value="1"/>
</dbReference>
<feature type="transmembrane region" description="Helical" evidence="1">
    <location>
        <begin position="176"/>
        <end position="195"/>
    </location>
</feature>
<feature type="domain" description="Fatty acid desaturase" evidence="2">
    <location>
        <begin position="71"/>
        <end position="328"/>
    </location>
</feature>
<dbReference type="PANTHER" id="PTHR19353:SF19">
    <property type="entry name" value="DELTA(5) FATTY ACID DESATURASE C-RELATED"/>
    <property type="match status" value="1"/>
</dbReference>
<evidence type="ECO:0000313" key="4">
    <source>
        <dbReference type="Proteomes" id="UP001240150"/>
    </source>
</evidence>
<dbReference type="Proteomes" id="UP001240150">
    <property type="component" value="Chromosome"/>
</dbReference>
<dbReference type="Pfam" id="PF00487">
    <property type="entry name" value="FA_desaturase"/>
    <property type="match status" value="1"/>
</dbReference>
<feature type="transmembrane region" description="Helical" evidence="1">
    <location>
        <begin position="44"/>
        <end position="66"/>
    </location>
</feature>
<evidence type="ECO:0000256" key="1">
    <source>
        <dbReference type="SAM" id="Phobius"/>
    </source>
</evidence>
<evidence type="ECO:0000313" key="3">
    <source>
        <dbReference type="EMBL" id="WIM97328.1"/>
    </source>
</evidence>
<keyword evidence="1" id="KW-0812">Transmembrane</keyword>
<reference evidence="3 4" key="1">
    <citation type="submission" date="2023-06" db="EMBL/GenBank/DDBJ databases">
        <authorList>
            <person name="Yushchuk O."/>
            <person name="Binda E."/>
            <person name="Ruckert-Reed C."/>
            <person name="Fedorenko V."/>
            <person name="Kalinowski J."/>
            <person name="Marinelli F."/>
        </authorList>
    </citation>
    <scope>NUCLEOTIDE SEQUENCE [LARGE SCALE GENOMIC DNA]</scope>
    <source>
        <strain evidence="3 4">NRRL 3884</strain>
    </source>
</reference>
<feature type="transmembrane region" description="Helical" evidence="1">
    <location>
        <begin position="108"/>
        <end position="126"/>
    </location>
</feature>
<evidence type="ECO:0000259" key="2">
    <source>
        <dbReference type="Pfam" id="PF00487"/>
    </source>
</evidence>
<dbReference type="InterPro" id="IPR012171">
    <property type="entry name" value="Fatty_acid_desaturase"/>
</dbReference>